<accession>A0A8H6TZI0</accession>
<keyword evidence="2 4" id="KW-0863">Zinc-finger</keyword>
<proteinExistence type="predicted"/>
<keyword evidence="1" id="KW-0479">Metal-binding</keyword>
<keyword evidence="3" id="KW-0862">Zinc</keyword>
<gene>
    <name evidence="6" type="ORF">MVEN_02597700</name>
</gene>
<dbReference type="EMBL" id="JACAZI010000041">
    <property type="protein sequence ID" value="KAF7326610.1"/>
    <property type="molecule type" value="Genomic_DNA"/>
</dbReference>
<comment type="caution">
    <text evidence="6">The sequence shown here is derived from an EMBL/GenBank/DDBJ whole genome shotgun (WGS) entry which is preliminary data.</text>
</comment>
<feature type="domain" description="MYND-type" evidence="5">
    <location>
        <begin position="210"/>
        <end position="252"/>
    </location>
</feature>
<dbReference type="PROSITE" id="PS50865">
    <property type="entry name" value="ZF_MYND_2"/>
    <property type="match status" value="1"/>
</dbReference>
<dbReference type="SUPFAM" id="SSF144232">
    <property type="entry name" value="HIT/MYND zinc finger-like"/>
    <property type="match status" value="1"/>
</dbReference>
<protein>
    <recommendedName>
        <fullName evidence="5">MYND-type domain-containing protein</fullName>
    </recommendedName>
</protein>
<evidence type="ECO:0000259" key="5">
    <source>
        <dbReference type="PROSITE" id="PS50865"/>
    </source>
</evidence>
<dbReference type="Gene3D" id="6.10.140.2220">
    <property type="match status" value="1"/>
</dbReference>
<organism evidence="6 7">
    <name type="scientific">Mycena venus</name>
    <dbReference type="NCBI Taxonomy" id="2733690"/>
    <lineage>
        <taxon>Eukaryota</taxon>
        <taxon>Fungi</taxon>
        <taxon>Dikarya</taxon>
        <taxon>Basidiomycota</taxon>
        <taxon>Agaricomycotina</taxon>
        <taxon>Agaricomycetes</taxon>
        <taxon>Agaricomycetidae</taxon>
        <taxon>Agaricales</taxon>
        <taxon>Marasmiineae</taxon>
        <taxon>Mycenaceae</taxon>
        <taxon>Mycena</taxon>
    </lineage>
</organism>
<dbReference type="InterPro" id="IPR002893">
    <property type="entry name" value="Znf_MYND"/>
</dbReference>
<evidence type="ECO:0000313" key="7">
    <source>
        <dbReference type="Proteomes" id="UP000620124"/>
    </source>
</evidence>
<keyword evidence="7" id="KW-1185">Reference proteome</keyword>
<name>A0A8H6TZI0_9AGAR</name>
<evidence type="ECO:0000256" key="3">
    <source>
        <dbReference type="ARBA" id="ARBA00022833"/>
    </source>
</evidence>
<dbReference type="AlphaFoldDB" id="A0A8H6TZI0"/>
<dbReference type="OrthoDB" id="432970at2759"/>
<evidence type="ECO:0000256" key="2">
    <source>
        <dbReference type="ARBA" id="ARBA00022771"/>
    </source>
</evidence>
<dbReference type="GO" id="GO:0008270">
    <property type="term" value="F:zinc ion binding"/>
    <property type="evidence" value="ECO:0007669"/>
    <property type="project" value="UniProtKB-KW"/>
</dbReference>
<evidence type="ECO:0000256" key="4">
    <source>
        <dbReference type="PROSITE-ProRule" id="PRU00134"/>
    </source>
</evidence>
<dbReference type="Proteomes" id="UP000620124">
    <property type="component" value="Unassembled WGS sequence"/>
</dbReference>
<evidence type="ECO:0000256" key="1">
    <source>
        <dbReference type="ARBA" id="ARBA00022723"/>
    </source>
</evidence>
<dbReference type="Pfam" id="PF01753">
    <property type="entry name" value="zf-MYND"/>
    <property type="match status" value="1"/>
</dbReference>
<evidence type="ECO:0000313" key="6">
    <source>
        <dbReference type="EMBL" id="KAF7326610.1"/>
    </source>
</evidence>
<reference evidence="6" key="1">
    <citation type="submission" date="2020-05" db="EMBL/GenBank/DDBJ databases">
        <title>Mycena genomes resolve the evolution of fungal bioluminescence.</title>
        <authorList>
            <person name="Tsai I.J."/>
        </authorList>
    </citation>
    <scope>NUCLEOTIDE SEQUENCE</scope>
    <source>
        <strain evidence="6">CCC161011</strain>
    </source>
</reference>
<sequence>MNSLWDVTPESLVTWVGVLDDGNGDRPDSARSASLKAQLGILQTKPMAFQMKIYSYASEVAAKYLPALVDLFRQRPEALGSVTTLINVISTTPYFIRFLRTPAGEGLAALQAKRVASYVDKISTMNADEVGEIGQFLSSILLLQGVQGVTEEDKAILLQHCPTWERRFPGRLASETAGRCLALLTADPQMRQMMQGVKDMLESKLEKCGGPGCTRRVQKDGSDLSQCGRCKSAVYCGVAHQKAAWTTHKPTCFAPAF</sequence>